<reference evidence="3" key="1">
    <citation type="submission" date="2020-09" db="EMBL/GenBank/DDBJ databases">
        <title>A novel bacterium of genus Neiella, isolated from South China Sea.</title>
        <authorList>
            <person name="Huang H."/>
            <person name="Mo K."/>
            <person name="Hu Y."/>
        </authorList>
    </citation>
    <scope>NUCLEOTIDE SEQUENCE</scope>
    <source>
        <strain evidence="3">HB171785</strain>
    </source>
</reference>
<dbReference type="Pfam" id="PF02321">
    <property type="entry name" value="OEP"/>
    <property type="match status" value="1"/>
</dbReference>
<dbReference type="GO" id="GO:0015562">
    <property type="term" value="F:efflux transmembrane transporter activity"/>
    <property type="evidence" value="ECO:0007669"/>
    <property type="project" value="InterPro"/>
</dbReference>
<evidence type="ECO:0000313" key="4">
    <source>
        <dbReference type="Proteomes" id="UP000638014"/>
    </source>
</evidence>
<name>A0A8J6QTZ4_9GAMM</name>
<accession>A0A8J6QTZ4</accession>
<gene>
    <name evidence="3" type="ORF">IC617_03115</name>
</gene>
<evidence type="ECO:0000256" key="2">
    <source>
        <dbReference type="SAM" id="SignalP"/>
    </source>
</evidence>
<comment type="caution">
    <text evidence="3">The sequence shown here is derived from an EMBL/GenBank/DDBJ whole genome shotgun (WGS) entry which is preliminary data.</text>
</comment>
<feature type="chain" id="PRO_5035270437" evidence="2">
    <location>
        <begin position="33"/>
        <end position="413"/>
    </location>
</feature>
<dbReference type="Gene3D" id="1.20.1600.10">
    <property type="entry name" value="Outer membrane efflux proteins (OEP)"/>
    <property type="match status" value="1"/>
</dbReference>
<dbReference type="RefSeq" id="WP_191143518.1">
    <property type="nucleotide sequence ID" value="NZ_JACXAF010000003.1"/>
</dbReference>
<evidence type="ECO:0000313" key="3">
    <source>
        <dbReference type="EMBL" id="MBD1388408.1"/>
    </source>
</evidence>
<dbReference type="EMBL" id="JACXAF010000003">
    <property type="protein sequence ID" value="MBD1388408.1"/>
    <property type="molecule type" value="Genomic_DNA"/>
</dbReference>
<comment type="similarity">
    <text evidence="1">Belongs to the outer membrane factor (OMF) (TC 1.B.17) family.</text>
</comment>
<sequence length="413" mass="45888">MTNLFLKRLTGAIWCFPLGVVCASFLQSQALAGDWNSWLATQINQHPDVLAAKERWQGMNANAEAMGQPIYNPALSVGADRNGDENNYAVGLEQTIDLWDRRSVNTKQATFLKTAAMHMYKQQVLNKTAEVVAALVEWKTASQAADIAQSQKVQLTSLLQLVDAQQKTGDIGAVDAQLTLLSLSQQIAQVADIEASLVRAEVQLQELLPEWSQSRGGLPDDFWPSSIVEATDENLSQYPLVASSEAMWRSKIEHAESVRRAAKPDPTFGINAGRDGGDSLVGLTVSVPLHVRNNFDAESREAQSLELEAEAQWIATFRKQRVNWRAARSSWQRYEYHLNSWQSLLGNRVNNSEQLLERQWQSGDLSTPNYLLALNQRTESLLAGIELEKQALLALTEALYQSGQLATLIQPMN</sequence>
<organism evidence="3 4">
    <name type="scientific">Neiella litorisoli</name>
    <dbReference type="NCBI Taxonomy" id="2771431"/>
    <lineage>
        <taxon>Bacteria</taxon>
        <taxon>Pseudomonadati</taxon>
        <taxon>Pseudomonadota</taxon>
        <taxon>Gammaproteobacteria</taxon>
        <taxon>Alteromonadales</taxon>
        <taxon>Echinimonadaceae</taxon>
        <taxon>Neiella</taxon>
    </lineage>
</organism>
<dbReference type="SUPFAM" id="SSF56954">
    <property type="entry name" value="Outer membrane efflux proteins (OEP)"/>
    <property type="match status" value="1"/>
</dbReference>
<proteinExistence type="inferred from homology"/>
<dbReference type="Proteomes" id="UP000638014">
    <property type="component" value="Unassembled WGS sequence"/>
</dbReference>
<protein>
    <submittedName>
        <fullName evidence="3">TolC family protein</fullName>
    </submittedName>
</protein>
<feature type="signal peptide" evidence="2">
    <location>
        <begin position="1"/>
        <end position="32"/>
    </location>
</feature>
<dbReference type="AlphaFoldDB" id="A0A8J6QTZ4"/>
<keyword evidence="2" id="KW-0732">Signal</keyword>
<evidence type="ECO:0000256" key="1">
    <source>
        <dbReference type="ARBA" id="ARBA00007613"/>
    </source>
</evidence>
<dbReference type="InterPro" id="IPR003423">
    <property type="entry name" value="OMP_efflux"/>
</dbReference>
<keyword evidence="4" id="KW-1185">Reference proteome</keyword>